<feature type="transmembrane region" description="Helical" evidence="7">
    <location>
        <begin position="12"/>
        <end position="36"/>
    </location>
</feature>
<dbReference type="AlphaFoldDB" id="U4LMD7"/>
<evidence type="ECO:0000256" key="5">
    <source>
        <dbReference type="ARBA" id="ARBA00022989"/>
    </source>
</evidence>
<dbReference type="Proteomes" id="UP000018144">
    <property type="component" value="Unassembled WGS sequence"/>
</dbReference>
<dbReference type="eggNOG" id="KOG3880">
    <property type="taxonomic scope" value="Eukaryota"/>
</dbReference>
<keyword evidence="7" id="KW-0926">Vacuole</keyword>
<dbReference type="GO" id="GO:0051453">
    <property type="term" value="P:regulation of intracellular pH"/>
    <property type="evidence" value="ECO:0007669"/>
    <property type="project" value="TreeGrafter"/>
</dbReference>
<evidence type="ECO:0000313" key="9">
    <source>
        <dbReference type="EMBL" id="CCX32752.1"/>
    </source>
</evidence>
<keyword evidence="5 7" id="KW-1133">Transmembrane helix</keyword>
<dbReference type="PRINTS" id="PR01315">
    <property type="entry name" value="BATTENIN"/>
</dbReference>
<reference evidence="9 10" key="1">
    <citation type="journal article" date="2013" name="PLoS Genet.">
        <title>The genome and development-dependent transcriptomes of Pyronema confluens: a window into fungal evolution.</title>
        <authorList>
            <person name="Traeger S."/>
            <person name="Altegoer F."/>
            <person name="Freitag M."/>
            <person name="Gabaldon T."/>
            <person name="Kempken F."/>
            <person name="Kumar A."/>
            <person name="Marcet-Houben M."/>
            <person name="Poggeler S."/>
            <person name="Stajich J.E."/>
            <person name="Nowrousian M."/>
        </authorList>
    </citation>
    <scope>NUCLEOTIDE SEQUENCE [LARGE SCALE GENOMIC DNA]</scope>
    <source>
        <strain evidence="10">CBS 100304</strain>
        <tissue evidence="9">Vegetative mycelium</tissue>
    </source>
</reference>
<dbReference type="GO" id="GO:0006865">
    <property type="term" value="P:amino acid transport"/>
    <property type="evidence" value="ECO:0007669"/>
    <property type="project" value="UniProtKB-KW"/>
</dbReference>
<evidence type="ECO:0000256" key="1">
    <source>
        <dbReference type="ARBA" id="ARBA00004127"/>
    </source>
</evidence>
<feature type="transmembrane region" description="Helical" evidence="7">
    <location>
        <begin position="48"/>
        <end position="69"/>
    </location>
</feature>
<protein>
    <recommendedName>
        <fullName evidence="7">Protein BTN</fullName>
    </recommendedName>
</protein>
<feature type="transmembrane region" description="Helical" evidence="7">
    <location>
        <begin position="538"/>
        <end position="561"/>
    </location>
</feature>
<proteinExistence type="inferred from homology"/>
<keyword evidence="2" id="KW-0813">Transport</keyword>
<comment type="subcellular location">
    <subcellularLocation>
        <location evidence="1">Endomembrane system</location>
        <topology evidence="1">Multi-pass membrane protein</topology>
    </subcellularLocation>
    <subcellularLocation>
        <location evidence="7">Vacuole membrane</location>
        <topology evidence="7">Multi-pass membrane protein</topology>
    </subcellularLocation>
</comment>
<feature type="transmembrane region" description="Helical" evidence="7">
    <location>
        <begin position="203"/>
        <end position="221"/>
    </location>
</feature>
<keyword evidence="6 7" id="KW-0472">Membrane</keyword>
<keyword evidence="4" id="KW-0029">Amino-acid transport</keyword>
<feature type="transmembrane region" description="Helical" evidence="7">
    <location>
        <begin position="342"/>
        <end position="359"/>
    </location>
</feature>
<name>U4LMD7_PYROM</name>
<gene>
    <name evidence="9" type="ORF">PCON_13603</name>
</gene>
<dbReference type="GO" id="GO:0012505">
    <property type="term" value="C:endomembrane system"/>
    <property type="evidence" value="ECO:0007669"/>
    <property type="project" value="UniProtKB-SubCell"/>
</dbReference>
<evidence type="ECO:0000256" key="3">
    <source>
        <dbReference type="ARBA" id="ARBA00022692"/>
    </source>
</evidence>
<evidence type="ECO:0000256" key="4">
    <source>
        <dbReference type="ARBA" id="ARBA00022970"/>
    </source>
</evidence>
<sequence>MNKSPGWISIETLVFFSFWLFGTVVTMQFGVVVTAANDLVGNSAPPGLILFAYTLPSILVRMFVPYIRFPDISLAKIKSWFSPSTYSPLSKGDSDQSMEPERKTGAQEVNYAARLTVCACSSFFGLQLLAWGNNVPIQVVGIAFASLSSNLGDMSFYQLATRYHAMITQSFSGYAAGSGAAGLIGSFLYTLSTTSFSVRPSAVLSFVGTVPCLMLLTYFLLLPSAEEINRRAGISTDVDDEEESIIGPLKLRQKLQLVRPMIWGYMAPLAILMFMENVTTQGILPTILWHLPFNSPLLDSLFKTTRDFYPTFFTIYQLAIFFGRTSITLFRLPGGDKRSSKAYYTLCILELGCFLAMLFQSISMAGPSFSAVDPDAGVLFSPFSIAAIIFSMGLCGGLGMSNTYWRVSKKPLPPTVWKVLERVAPRKTITARSEGVFTPMINQEGLIGEDGEEEDYFFQKARPHPRPRMRSGFSSMANLRPLSTTGGRAVSEDRGERERMSLDERNRRDSVPMLSQAAQGRRGSAQWSQNEETAVREFLISTIALPDTLAIFIASMVSMWLQPKLCGMQVEGGRTFCREPRA</sequence>
<evidence type="ECO:0000256" key="6">
    <source>
        <dbReference type="ARBA" id="ARBA00023136"/>
    </source>
</evidence>
<accession>U4LMD7</accession>
<evidence type="ECO:0000256" key="8">
    <source>
        <dbReference type="SAM" id="MobiDB-lite"/>
    </source>
</evidence>
<feature type="transmembrane region" description="Helical" evidence="7">
    <location>
        <begin position="308"/>
        <end position="330"/>
    </location>
</feature>
<keyword evidence="3 7" id="KW-0812">Transmembrane</keyword>
<evidence type="ECO:0000313" key="10">
    <source>
        <dbReference type="Proteomes" id="UP000018144"/>
    </source>
</evidence>
<dbReference type="GO" id="GO:0005774">
    <property type="term" value="C:vacuolar membrane"/>
    <property type="evidence" value="ECO:0007669"/>
    <property type="project" value="UniProtKB-SubCell"/>
</dbReference>
<dbReference type="Pfam" id="PF02487">
    <property type="entry name" value="CLN3"/>
    <property type="match status" value="3"/>
</dbReference>
<evidence type="ECO:0000256" key="7">
    <source>
        <dbReference type="RuleBase" id="RU361113"/>
    </source>
</evidence>
<organism evidence="9 10">
    <name type="scientific">Pyronema omphalodes (strain CBS 100304)</name>
    <name type="common">Pyronema confluens</name>
    <dbReference type="NCBI Taxonomy" id="1076935"/>
    <lineage>
        <taxon>Eukaryota</taxon>
        <taxon>Fungi</taxon>
        <taxon>Dikarya</taxon>
        <taxon>Ascomycota</taxon>
        <taxon>Pezizomycotina</taxon>
        <taxon>Pezizomycetes</taxon>
        <taxon>Pezizales</taxon>
        <taxon>Pyronemataceae</taxon>
        <taxon>Pyronema</taxon>
    </lineage>
</organism>
<dbReference type="PANTHER" id="PTHR10981:SF0">
    <property type="entry name" value="BATTENIN"/>
    <property type="match status" value="1"/>
</dbReference>
<feature type="transmembrane region" description="Helical" evidence="7">
    <location>
        <begin position="171"/>
        <end position="191"/>
    </location>
</feature>
<feature type="transmembrane region" description="Helical" evidence="7">
    <location>
        <begin position="379"/>
        <end position="400"/>
    </location>
</feature>
<dbReference type="InterPro" id="IPR003492">
    <property type="entry name" value="Battenin_disease_Cln3"/>
</dbReference>
<keyword evidence="10" id="KW-1185">Reference proteome</keyword>
<dbReference type="PANTHER" id="PTHR10981">
    <property type="entry name" value="BATTENIN"/>
    <property type="match status" value="1"/>
</dbReference>
<comment type="similarity">
    <text evidence="7">Belongs to the battenin family.</text>
</comment>
<feature type="compositionally biased region" description="Basic and acidic residues" evidence="8">
    <location>
        <begin position="490"/>
        <end position="510"/>
    </location>
</feature>
<feature type="transmembrane region" description="Helical" evidence="7">
    <location>
        <begin position="262"/>
        <end position="288"/>
    </location>
</feature>
<dbReference type="OrthoDB" id="5965864at2759"/>
<evidence type="ECO:0000256" key="2">
    <source>
        <dbReference type="ARBA" id="ARBA00022448"/>
    </source>
</evidence>
<feature type="region of interest" description="Disordered" evidence="8">
    <location>
        <begin position="483"/>
        <end position="528"/>
    </location>
</feature>
<dbReference type="EMBL" id="HF935907">
    <property type="protein sequence ID" value="CCX32752.1"/>
    <property type="molecule type" value="Genomic_DNA"/>
</dbReference>